<accession>A0A4P9VVM9</accession>
<protein>
    <recommendedName>
        <fullName evidence="3">DDE Tnp4 domain-containing protein</fullName>
    </recommendedName>
</protein>
<feature type="non-terminal residue" evidence="1">
    <location>
        <position position="65"/>
    </location>
</feature>
<keyword evidence="2" id="KW-1185">Reference proteome</keyword>
<proteinExistence type="predicted"/>
<dbReference type="EMBL" id="ML001958">
    <property type="protein sequence ID" value="RKO82885.1"/>
    <property type="molecule type" value="Genomic_DNA"/>
</dbReference>
<name>A0A4P9VVM9_9FUNG</name>
<gene>
    <name evidence="1" type="ORF">BDK51DRAFT_3540</name>
</gene>
<dbReference type="Proteomes" id="UP000269721">
    <property type="component" value="Unassembled WGS sequence"/>
</dbReference>
<dbReference type="OrthoDB" id="2642487at2759"/>
<sequence>RTNSRYPELDDASAWEVIQDRFYEKRAIPGIIGATNGTHIPILKPPNDPWNAYINRKGWASLAFQ</sequence>
<reference evidence="2" key="1">
    <citation type="journal article" date="2018" name="Nat. Microbiol.">
        <title>Leveraging single-cell genomics to expand the fungal tree of life.</title>
        <authorList>
            <person name="Ahrendt S.R."/>
            <person name="Quandt C.A."/>
            <person name="Ciobanu D."/>
            <person name="Clum A."/>
            <person name="Salamov A."/>
            <person name="Andreopoulos B."/>
            <person name="Cheng J.F."/>
            <person name="Woyke T."/>
            <person name="Pelin A."/>
            <person name="Henrissat B."/>
            <person name="Reynolds N.K."/>
            <person name="Benny G.L."/>
            <person name="Smith M.E."/>
            <person name="James T.Y."/>
            <person name="Grigoriev I.V."/>
        </authorList>
    </citation>
    <scope>NUCLEOTIDE SEQUENCE [LARGE SCALE GENOMIC DNA]</scope>
</reference>
<feature type="non-terminal residue" evidence="1">
    <location>
        <position position="1"/>
    </location>
</feature>
<evidence type="ECO:0008006" key="3">
    <source>
        <dbReference type="Google" id="ProtNLM"/>
    </source>
</evidence>
<dbReference type="AlphaFoldDB" id="A0A4P9VVM9"/>
<evidence type="ECO:0000313" key="2">
    <source>
        <dbReference type="Proteomes" id="UP000269721"/>
    </source>
</evidence>
<evidence type="ECO:0000313" key="1">
    <source>
        <dbReference type="EMBL" id="RKO82885.1"/>
    </source>
</evidence>
<organism evidence="1 2">
    <name type="scientific">Blyttiomyces helicus</name>
    <dbReference type="NCBI Taxonomy" id="388810"/>
    <lineage>
        <taxon>Eukaryota</taxon>
        <taxon>Fungi</taxon>
        <taxon>Fungi incertae sedis</taxon>
        <taxon>Chytridiomycota</taxon>
        <taxon>Chytridiomycota incertae sedis</taxon>
        <taxon>Chytridiomycetes</taxon>
        <taxon>Chytridiomycetes incertae sedis</taxon>
        <taxon>Blyttiomyces</taxon>
    </lineage>
</organism>